<gene>
    <name evidence="3" type="ORF">FCM35_KLT00168</name>
</gene>
<comment type="caution">
    <text evidence="3">The sequence shown here is derived from an EMBL/GenBank/DDBJ whole genome shotgun (WGS) entry which is preliminary data.</text>
</comment>
<accession>A0A833RA18</accession>
<sequence>MLSALIGISLFPGKDDATNILRTDAVCPICDQVLSKSLMKPVHTNPDDEWMNMAMVGISPQILMKSMYKSVMFYMGQKELEMKHKMNMVVAQYRQRCEAMQEKFTEKLEQVHTAYQKMGKRCQMMQQEVDALTKDKQELQEKYAEKSRQKRKLEEMYDQLRNEYESIKRSATLSTKSYARSKPDLFSGIDIVDSRDMLRQGKREREEEIWPQVSRKTNPRPFELDTDSVVNMGPPAGETSSRRGPTFGSRQMPRSHKNLFTIVVSNFSGLDWESIQLKRVINLPRESGTEWKTILSSMVQGLYSGKMRSPLLN</sequence>
<protein>
    <submittedName>
        <fullName evidence="3">E3 ubiquitin-protein ligase CCNB1IP1 isoform X3</fullName>
    </submittedName>
</protein>
<feature type="coiled-coil region" evidence="1">
    <location>
        <begin position="90"/>
        <end position="170"/>
    </location>
</feature>
<reference evidence="3" key="1">
    <citation type="submission" date="2020-01" db="EMBL/GenBank/DDBJ databases">
        <title>Genome sequence of Kobresia littledalei, the first chromosome-level genome in the family Cyperaceae.</title>
        <authorList>
            <person name="Qu G."/>
        </authorList>
    </citation>
    <scope>NUCLEOTIDE SEQUENCE</scope>
    <source>
        <strain evidence="3">C.B.Clarke</strain>
        <tissue evidence="3">Leaf</tissue>
    </source>
</reference>
<evidence type="ECO:0000313" key="4">
    <source>
        <dbReference type="Proteomes" id="UP000623129"/>
    </source>
</evidence>
<dbReference type="Proteomes" id="UP000623129">
    <property type="component" value="Unassembled WGS sequence"/>
</dbReference>
<feature type="region of interest" description="Disordered" evidence="2">
    <location>
        <begin position="217"/>
        <end position="252"/>
    </location>
</feature>
<keyword evidence="4" id="KW-1185">Reference proteome</keyword>
<dbReference type="GO" id="GO:0051026">
    <property type="term" value="P:chiasma assembly"/>
    <property type="evidence" value="ECO:0007669"/>
    <property type="project" value="TreeGrafter"/>
</dbReference>
<dbReference type="OrthoDB" id="441210at2759"/>
<dbReference type="EMBL" id="SWLB01000001">
    <property type="protein sequence ID" value="KAF3341530.1"/>
    <property type="molecule type" value="Genomic_DNA"/>
</dbReference>
<dbReference type="PANTHER" id="PTHR47384:SF2">
    <property type="entry name" value="E3 UBIQUITIN-PROTEIN LIGASE CCNB1IP1 HOMOLOG"/>
    <property type="match status" value="1"/>
</dbReference>
<evidence type="ECO:0000313" key="3">
    <source>
        <dbReference type="EMBL" id="KAF3341530.1"/>
    </source>
</evidence>
<dbReference type="InterPro" id="IPR055328">
    <property type="entry name" value="HEI10-like"/>
</dbReference>
<proteinExistence type="predicted"/>
<keyword evidence="1" id="KW-0175">Coiled coil</keyword>
<evidence type="ECO:0000256" key="1">
    <source>
        <dbReference type="SAM" id="Coils"/>
    </source>
</evidence>
<dbReference type="PANTHER" id="PTHR47384">
    <property type="entry name" value="E3 UBIQUITIN-PROTEIN LIGASE CCNB1IP1 HOMOLOG"/>
    <property type="match status" value="1"/>
</dbReference>
<dbReference type="AlphaFoldDB" id="A0A833RA18"/>
<organism evidence="3 4">
    <name type="scientific">Carex littledalei</name>
    <dbReference type="NCBI Taxonomy" id="544730"/>
    <lineage>
        <taxon>Eukaryota</taxon>
        <taxon>Viridiplantae</taxon>
        <taxon>Streptophyta</taxon>
        <taxon>Embryophyta</taxon>
        <taxon>Tracheophyta</taxon>
        <taxon>Spermatophyta</taxon>
        <taxon>Magnoliopsida</taxon>
        <taxon>Liliopsida</taxon>
        <taxon>Poales</taxon>
        <taxon>Cyperaceae</taxon>
        <taxon>Cyperoideae</taxon>
        <taxon>Cariceae</taxon>
        <taxon>Carex</taxon>
        <taxon>Carex subgen. Euthyceras</taxon>
    </lineage>
</organism>
<evidence type="ECO:0000256" key="2">
    <source>
        <dbReference type="SAM" id="MobiDB-lite"/>
    </source>
</evidence>
<name>A0A833RA18_9POAL</name>